<accession>A0ABS6RUZ5</accession>
<dbReference type="RefSeq" id="WP_218251067.1">
    <property type="nucleotide sequence ID" value="NZ_JABXWD010000024.1"/>
</dbReference>
<dbReference type="EMBL" id="JABXWD010000024">
    <property type="protein sequence ID" value="MBV6340446.1"/>
    <property type="molecule type" value="Genomic_DNA"/>
</dbReference>
<evidence type="ECO:0000313" key="1">
    <source>
        <dbReference type="EMBL" id="MBV6340446.1"/>
    </source>
</evidence>
<name>A0ABS6RUZ5_9BACT</name>
<reference evidence="1 2" key="1">
    <citation type="journal article" date="2020" name="J Geophys Res Biogeosci">
        <title>Magnetotaxis as an Adaptation to Enable Bacterial Shuttling of Microbial Sulfur and Sulfur Cycling Across Aquatic Oxic#Anoxic Interfaces.</title>
        <authorList>
            <person name="Li J."/>
            <person name="Liu P."/>
            <person name="Wang J."/>
            <person name="Roberts A.P."/>
            <person name="Pan Y."/>
        </authorList>
    </citation>
    <scope>NUCLEOTIDE SEQUENCE [LARGE SCALE GENOMIC DNA]</scope>
    <source>
        <strain evidence="1 2">MYR-1_YQ</strain>
    </source>
</reference>
<comment type="caution">
    <text evidence="1">The sequence shown here is derived from an EMBL/GenBank/DDBJ whole genome shotgun (WGS) entry which is preliminary data.</text>
</comment>
<gene>
    <name evidence="1" type="ORF">HWQ67_02495</name>
</gene>
<keyword evidence="2" id="KW-1185">Reference proteome</keyword>
<sequence length="355" mass="38218">MTKPKAIDNNTGRRPYLEYNEDEDFVDFMRTSPLSATEDFSSLPHSEMHKPYLDERGYQEMEAMHPDAARLPYTDAPPSPDVEVPGDTPDPCANHTADLFIPGMGNQVWYDIWCGETIFFAMMDGTGLTYCMPLMLDDDVLNSMGTDRDKPGQISLKIPCRCDDYQIYMICHDTCDSFSAVVINVKVPDATVYISGNTTPSGTGGTYTAVGGLAPYEWSVSCGTVTTGGEDTASASWDWTGCCGMATITVTSSCGTTASLEVRMPGAASGWVLVETCTATCLHFGCGYSAGTTVTETTATKWTVVNCGCYDVAGETNCSVALGVPGYVNTCPADCGPYNIYATSGEGNKYEWQCL</sequence>
<dbReference type="Proteomes" id="UP001196980">
    <property type="component" value="Unassembled WGS sequence"/>
</dbReference>
<proteinExistence type="predicted"/>
<organism evidence="1 2">
    <name type="scientific">Candidatus Magnetobacterium casense</name>
    <dbReference type="NCBI Taxonomy" id="1455061"/>
    <lineage>
        <taxon>Bacteria</taxon>
        <taxon>Pseudomonadati</taxon>
        <taxon>Nitrospirota</taxon>
        <taxon>Thermodesulfovibrionia</taxon>
        <taxon>Thermodesulfovibrionales</taxon>
        <taxon>Candidatus Magnetobacteriaceae</taxon>
        <taxon>Candidatus Magnetobacterium</taxon>
    </lineage>
</organism>
<evidence type="ECO:0000313" key="2">
    <source>
        <dbReference type="Proteomes" id="UP001196980"/>
    </source>
</evidence>
<protein>
    <submittedName>
        <fullName evidence="1">Uncharacterized protein</fullName>
    </submittedName>
</protein>